<organism evidence="4 5">
    <name type="scientific">Ciona intestinalis</name>
    <name type="common">Transparent sea squirt</name>
    <name type="synonym">Ascidia intestinalis</name>
    <dbReference type="NCBI Taxonomy" id="7719"/>
    <lineage>
        <taxon>Eukaryota</taxon>
        <taxon>Metazoa</taxon>
        <taxon>Chordata</taxon>
        <taxon>Tunicata</taxon>
        <taxon>Ascidiacea</taxon>
        <taxon>Phlebobranchia</taxon>
        <taxon>Cionidae</taxon>
        <taxon>Ciona</taxon>
    </lineage>
</organism>
<reference evidence="4" key="3">
    <citation type="submission" date="2025-08" db="UniProtKB">
        <authorList>
            <consortium name="Ensembl"/>
        </authorList>
    </citation>
    <scope>IDENTIFICATION</scope>
</reference>
<feature type="domain" description="Kinesin-like KIF1-type" evidence="3">
    <location>
        <begin position="74"/>
        <end position="116"/>
    </location>
</feature>
<evidence type="ECO:0000313" key="5">
    <source>
        <dbReference type="Proteomes" id="UP000008144"/>
    </source>
</evidence>
<accession>F6VIA3</accession>
<evidence type="ECO:0000256" key="2">
    <source>
        <dbReference type="SAM" id="MobiDB-lite"/>
    </source>
</evidence>
<evidence type="ECO:0000256" key="1">
    <source>
        <dbReference type="SAM" id="Coils"/>
    </source>
</evidence>
<feature type="compositionally biased region" description="Basic and acidic residues" evidence="2">
    <location>
        <begin position="435"/>
        <end position="452"/>
    </location>
</feature>
<evidence type="ECO:0000259" key="3">
    <source>
        <dbReference type="Pfam" id="PF12423"/>
    </source>
</evidence>
<dbReference type="STRING" id="7719.ENSCINP00000023207"/>
<feature type="region of interest" description="Disordered" evidence="2">
    <location>
        <begin position="389"/>
        <end position="484"/>
    </location>
</feature>
<dbReference type="Ensembl" id="ENSCINT00000023453.2">
    <property type="protein sequence ID" value="ENSCINP00000023207.2"/>
    <property type="gene ID" value="ENSCING00000009044.3"/>
</dbReference>
<dbReference type="Proteomes" id="UP000008144">
    <property type="component" value="Chromosome 3"/>
</dbReference>
<reference evidence="4" key="4">
    <citation type="submission" date="2025-09" db="UniProtKB">
        <authorList>
            <consortium name="Ensembl"/>
        </authorList>
    </citation>
    <scope>IDENTIFICATION</scope>
</reference>
<keyword evidence="5" id="KW-1185">Reference proteome</keyword>
<dbReference type="OMA" id="FINISPC"/>
<dbReference type="InterPro" id="IPR022140">
    <property type="entry name" value="Kinesin-like_KIF1-typ"/>
</dbReference>
<name>F6VIA3_CIOIN</name>
<feature type="coiled-coil region" evidence="1">
    <location>
        <begin position="299"/>
        <end position="333"/>
    </location>
</feature>
<dbReference type="EMBL" id="EAAA01001773">
    <property type="status" value="NOT_ANNOTATED_CDS"/>
    <property type="molecule type" value="Genomic_DNA"/>
</dbReference>
<protein>
    <recommendedName>
        <fullName evidence="3">Kinesin-like KIF1-type domain-containing protein</fullName>
    </recommendedName>
</protein>
<proteinExistence type="predicted"/>
<feature type="compositionally biased region" description="Polar residues" evidence="2">
    <location>
        <begin position="464"/>
        <end position="475"/>
    </location>
</feature>
<evidence type="ECO:0000313" key="4">
    <source>
        <dbReference type="Ensembl" id="ENSCINP00000023207.2"/>
    </source>
</evidence>
<reference evidence="4" key="2">
    <citation type="journal article" date="2008" name="Genome Biol.">
        <title>Improved genome assembly and evidence-based global gene model set for the chordate Ciona intestinalis: new insight into intron and operon populations.</title>
        <authorList>
            <person name="Satou Y."/>
            <person name="Mineta K."/>
            <person name="Ogasawara M."/>
            <person name="Sasakura Y."/>
            <person name="Shoguchi E."/>
            <person name="Ueno K."/>
            <person name="Yamada L."/>
            <person name="Matsumoto J."/>
            <person name="Wasserscheid J."/>
            <person name="Dewar K."/>
            <person name="Wiley G.B."/>
            <person name="Macmil S.L."/>
            <person name="Roe B.A."/>
            <person name="Zeller R.W."/>
            <person name="Hastings K.E."/>
            <person name="Lemaire P."/>
            <person name="Lindquist E."/>
            <person name="Endo T."/>
            <person name="Hotta K."/>
            <person name="Inaba K."/>
        </authorList>
    </citation>
    <scope>NUCLEOTIDE SEQUENCE [LARGE SCALE GENOMIC DNA]</scope>
    <source>
        <strain evidence="4">wild type</strain>
    </source>
</reference>
<dbReference type="Pfam" id="PF12423">
    <property type="entry name" value="KIF1B"/>
    <property type="match status" value="1"/>
</dbReference>
<reference evidence="5" key="1">
    <citation type="journal article" date="2002" name="Science">
        <title>The draft genome of Ciona intestinalis: insights into chordate and vertebrate origins.</title>
        <authorList>
            <person name="Dehal P."/>
            <person name="Satou Y."/>
            <person name="Campbell R.K."/>
            <person name="Chapman J."/>
            <person name="Degnan B."/>
            <person name="De Tomaso A."/>
            <person name="Davidson B."/>
            <person name="Di Gregorio A."/>
            <person name="Gelpke M."/>
            <person name="Goodstein D.M."/>
            <person name="Harafuji N."/>
            <person name="Hastings K.E."/>
            <person name="Ho I."/>
            <person name="Hotta K."/>
            <person name="Huang W."/>
            <person name="Kawashima T."/>
            <person name="Lemaire P."/>
            <person name="Martinez D."/>
            <person name="Meinertzhagen I.A."/>
            <person name="Necula S."/>
            <person name="Nonaka M."/>
            <person name="Putnam N."/>
            <person name="Rash S."/>
            <person name="Saiga H."/>
            <person name="Satake M."/>
            <person name="Terry A."/>
            <person name="Yamada L."/>
            <person name="Wang H.G."/>
            <person name="Awazu S."/>
            <person name="Azumi K."/>
            <person name="Boore J."/>
            <person name="Branno M."/>
            <person name="Chin-Bow S."/>
            <person name="DeSantis R."/>
            <person name="Doyle S."/>
            <person name="Francino P."/>
            <person name="Keys D.N."/>
            <person name="Haga S."/>
            <person name="Hayashi H."/>
            <person name="Hino K."/>
            <person name="Imai K.S."/>
            <person name="Inaba K."/>
            <person name="Kano S."/>
            <person name="Kobayashi K."/>
            <person name="Kobayashi M."/>
            <person name="Lee B.I."/>
            <person name="Makabe K.W."/>
            <person name="Manohar C."/>
            <person name="Matassi G."/>
            <person name="Medina M."/>
            <person name="Mochizuki Y."/>
            <person name="Mount S."/>
            <person name="Morishita T."/>
            <person name="Miura S."/>
            <person name="Nakayama A."/>
            <person name="Nishizaka S."/>
            <person name="Nomoto H."/>
            <person name="Ohta F."/>
            <person name="Oishi K."/>
            <person name="Rigoutsos I."/>
            <person name="Sano M."/>
            <person name="Sasaki A."/>
            <person name="Sasakura Y."/>
            <person name="Shoguchi E."/>
            <person name="Shin-i T."/>
            <person name="Spagnuolo A."/>
            <person name="Stainier D."/>
            <person name="Suzuki M.M."/>
            <person name="Tassy O."/>
            <person name="Takatori N."/>
            <person name="Tokuoka M."/>
            <person name="Yagi K."/>
            <person name="Yoshizaki F."/>
            <person name="Wada S."/>
            <person name="Zhang C."/>
            <person name="Hyatt P.D."/>
            <person name="Larimer F."/>
            <person name="Detter C."/>
            <person name="Doggett N."/>
            <person name="Glavina T."/>
            <person name="Hawkins T."/>
            <person name="Richardson P."/>
            <person name="Lucas S."/>
            <person name="Kohara Y."/>
            <person name="Levine M."/>
            <person name="Satoh N."/>
            <person name="Rokhsar D.S."/>
        </authorList>
    </citation>
    <scope>NUCLEOTIDE SEQUENCE [LARGE SCALE GENOMIC DNA]</scope>
</reference>
<dbReference type="AlphaFoldDB" id="F6VIA3"/>
<dbReference type="InParanoid" id="F6VIA3"/>
<feature type="compositionally biased region" description="Basic and acidic residues" evidence="2">
    <location>
        <begin position="413"/>
        <end position="425"/>
    </location>
</feature>
<dbReference type="HOGENOM" id="CLU_026051_0_0_1"/>
<sequence length="484" mass="55282">MSKDQQRAQEQVLELLPMVSEVNAVSEELNKYRHFELVLISGGYQEDKDKGTKVMVQVKNLLNNNIWMWERGKFMNRRYIIQELYQQYIDGDDSYKNIEQDKDPFFDPPEDVMLGTANVFLQSLSYALDFDDKLAITDYKGQEEGMLTVAVTPCLPNGRSLDEESFIEDPSDLLGKPYHFKITIRNCEINNSRYSKGVYVRHKTLGDKDPIKTKVVEDTLSPEFNYSRIITIPSVNQEHLDYFESQSITFFVHGCQVDTPPVASVKKLTTKELREMDGQMTAPMLRRRNTLVASNMAVDSQLKSEIHTLQRKYDRLEKKEKRIQELCRQWSDKSPEEQDFEKFMNSIKAVAFSSGNKLKSRVQLVNHRDSDAFSVYSFEVTPEMKFISGLSEDPIQEEEEVSNESGSRRGSSPKKDHDTTSKDAKQSNGSPKRKSQSDKDSPQKHSNGKEKLVQATKPAASENGRPSPTSSGNSAKESKTCIIM</sequence>
<keyword evidence="1" id="KW-0175">Coiled coil</keyword>
<dbReference type="GeneTree" id="ENSGT00940000168697"/>